<reference evidence="1 2" key="1">
    <citation type="submission" date="2019-11" db="EMBL/GenBank/DDBJ databases">
        <title>Description of Pedobacter sp. LMG 31462T.</title>
        <authorList>
            <person name="Carlier A."/>
            <person name="Qi S."/>
            <person name="Vandamme P."/>
        </authorList>
    </citation>
    <scope>NUCLEOTIDE SEQUENCE [LARGE SCALE GENOMIC DNA]</scope>
    <source>
        <strain evidence="1 2">LMG 31462</strain>
    </source>
</reference>
<keyword evidence="2" id="KW-1185">Reference proteome</keyword>
<accession>A0ABR6EYI9</accession>
<evidence type="ECO:0008006" key="3">
    <source>
        <dbReference type="Google" id="ProtNLM"/>
    </source>
</evidence>
<comment type="caution">
    <text evidence="1">The sequence shown here is derived from an EMBL/GenBank/DDBJ whole genome shotgun (WGS) entry which is preliminary data.</text>
</comment>
<dbReference type="Gene3D" id="1.20.1600.10">
    <property type="entry name" value="Outer membrane efflux proteins (OEP)"/>
    <property type="match status" value="1"/>
</dbReference>
<dbReference type="PANTHER" id="PTHR30203:SF30">
    <property type="entry name" value="OUTER MEMBRANE PROTEIN-RELATED"/>
    <property type="match status" value="1"/>
</dbReference>
<dbReference type="EMBL" id="WNXC01000006">
    <property type="protein sequence ID" value="MBB2150347.1"/>
    <property type="molecule type" value="Genomic_DNA"/>
</dbReference>
<evidence type="ECO:0000313" key="1">
    <source>
        <dbReference type="EMBL" id="MBB2150347.1"/>
    </source>
</evidence>
<gene>
    <name evidence="1" type="ORF">GM920_15730</name>
</gene>
<dbReference type="InterPro" id="IPR010131">
    <property type="entry name" value="MdtP/NodT-like"/>
</dbReference>
<protein>
    <recommendedName>
        <fullName evidence="3">TolC family protein</fullName>
    </recommendedName>
</protein>
<evidence type="ECO:0000313" key="2">
    <source>
        <dbReference type="Proteomes" id="UP000636110"/>
    </source>
</evidence>
<sequence>MGRFKNSIYGLVVLVLISVSGKGQITSDRDLDFFLKQGVNASPLLNDYKNQQRNNQLDSLRWRAGYLPQVTASSTGMYAPVIKGYGYDQALSNGQSLDALLTLNYRLLGKGVISQQMEQFKIHKDSLTYAANWSVLDLKKNITDQYLNAYASQEQMDFNAEVYDLLKKEELILKKLTRANTYKQSEYLTFLVTFQQQQLTWKQAELQFKNDYALLNYLCGINDTTVKVLKAPDMAPATPVAYEFFTTRFKLDSLKNENDKKGVALNYRPKVSVYVNGGYNSSFLLQPYKNFGTSAGFTLSIPIYDGHQKALQLRQLDIQQETGTAYKEFFVRQHQQQINLLLQQIRENQQLYPQINEQIRFAKSLMEVDSQLLRNGDLRIADYILAINNYLTAKNLLRQTHINGFKLINQFNYWNR</sequence>
<dbReference type="RefSeq" id="WP_182959251.1">
    <property type="nucleotide sequence ID" value="NZ_WNXC01000006.1"/>
</dbReference>
<dbReference type="SUPFAM" id="SSF56954">
    <property type="entry name" value="Outer membrane efflux proteins (OEP)"/>
    <property type="match status" value="1"/>
</dbReference>
<organism evidence="1 2">
    <name type="scientific">Pedobacter gandavensis</name>
    <dbReference type="NCBI Taxonomy" id="2679963"/>
    <lineage>
        <taxon>Bacteria</taxon>
        <taxon>Pseudomonadati</taxon>
        <taxon>Bacteroidota</taxon>
        <taxon>Sphingobacteriia</taxon>
        <taxon>Sphingobacteriales</taxon>
        <taxon>Sphingobacteriaceae</taxon>
        <taxon>Pedobacter</taxon>
    </lineage>
</organism>
<name>A0ABR6EYI9_9SPHI</name>
<proteinExistence type="predicted"/>
<dbReference type="PANTHER" id="PTHR30203">
    <property type="entry name" value="OUTER MEMBRANE CATION EFFLUX PROTEIN"/>
    <property type="match status" value="1"/>
</dbReference>
<dbReference type="Proteomes" id="UP000636110">
    <property type="component" value="Unassembled WGS sequence"/>
</dbReference>